<organism evidence="1 2">
    <name type="scientific">Streptococcus sanguinis</name>
    <dbReference type="NCBI Taxonomy" id="1305"/>
    <lineage>
        <taxon>Bacteria</taxon>
        <taxon>Bacillati</taxon>
        <taxon>Bacillota</taxon>
        <taxon>Bacilli</taxon>
        <taxon>Lactobacillales</taxon>
        <taxon>Streptococcaceae</taxon>
        <taxon>Streptococcus</taxon>
    </lineage>
</organism>
<accession>A0A3P1S5M0</accession>
<dbReference type="Proteomes" id="UP000277597">
    <property type="component" value="Unassembled WGS sequence"/>
</dbReference>
<dbReference type="EMBL" id="RQZI01000006">
    <property type="protein sequence ID" value="RRC91965.1"/>
    <property type="molecule type" value="Genomic_DNA"/>
</dbReference>
<protein>
    <submittedName>
        <fullName evidence="1">Uncharacterized protein</fullName>
    </submittedName>
</protein>
<sequence>MKKRFLKRSEEGIYYFKGISFKDYHSFSVQ</sequence>
<proteinExistence type="predicted"/>
<reference evidence="1 2" key="1">
    <citation type="submission" date="2018-11" db="EMBL/GenBank/DDBJ databases">
        <title>Genomes From Bacteria Associated with the Canine Oral Cavity: a Test Case for Automated Genome-Based Taxonomic Assignment.</title>
        <authorList>
            <person name="Coil D.A."/>
            <person name="Jospin G."/>
            <person name="Darling A.E."/>
            <person name="Wallis C."/>
            <person name="Davis I.J."/>
            <person name="Harris S."/>
            <person name="Eisen J.A."/>
            <person name="Holcombe L.J."/>
            <person name="O'Flynn C."/>
        </authorList>
    </citation>
    <scope>NUCLEOTIDE SEQUENCE [LARGE SCALE GENOMIC DNA]</scope>
    <source>
        <strain evidence="1 2">OH953</strain>
    </source>
</reference>
<name>A0A3P1S5M0_STRSA</name>
<dbReference type="AlphaFoldDB" id="A0A3P1S5M0"/>
<comment type="caution">
    <text evidence="1">The sequence shown here is derived from an EMBL/GenBank/DDBJ whole genome shotgun (WGS) entry which is preliminary data.</text>
</comment>
<evidence type="ECO:0000313" key="2">
    <source>
        <dbReference type="Proteomes" id="UP000277597"/>
    </source>
</evidence>
<evidence type="ECO:0000313" key="1">
    <source>
        <dbReference type="EMBL" id="RRC91965.1"/>
    </source>
</evidence>
<gene>
    <name evidence="1" type="ORF">EII39_06515</name>
</gene>